<gene>
    <name evidence="3" type="ORF">EGW08_011839</name>
</gene>
<proteinExistence type="predicted"/>
<dbReference type="OrthoDB" id="6062171at2759"/>
<evidence type="ECO:0000259" key="2">
    <source>
        <dbReference type="PROSITE" id="PS50041"/>
    </source>
</evidence>
<dbReference type="InterPro" id="IPR016187">
    <property type="entry name" value="CTDL_fold"/>
</dbReference>
<feature type="chain" id="PRO_5018638731" description="C-type lectin domain-containing protein" evidence="1">
    <location>
        <begin position="22"/>
        <end position="223"/>
    </location>
</feature>
<dbReference type="EMBL" id="RQTK01000393">
    <property type="protein sequence ID" value="RUS80403.1"/>
    <property type="molecule type" value="Genomic_DNA"/>
</dbReference>
<dbReference type="InterPro" id="IPR016186">
    <property type="entry name" value="C-type_lectin-like/link_sf"/>
</dbReference>
<dbReference type="SUPFAM" id="SSF56436">
    <property type="entry name" value="C-type lectin-like"/>
    <property type="match status" value="1"/>
</dbReference>
<evidence type="ECO:0000313" key="4">
    <source>
        <dbReference type="Proteomes" id="UP000271974"/>
    </source>
</evidence>
<feature type="domain" description="C-type lectin" evidence="2">
    <location>
        <begin position="37"/>
        <end position="141"/>
    </location>
</feature>
<dbReference type="PROSITE" id="PS50041">
    <property type="entry name" value="C_TYPE_LECTIN_2"/>
    <property type="match status" value="1"/>
</dbReference>
<dbReference type="SUPFAM" id="SSF57414">
    <property type="entry name" value="Hairpin loop containing domain-like"/>
    <property type="match status" value="1"/>
</dbReference>
<protein>
    <recommendedName>
        <fullName evidence="2">C-type lectin domain-containing protein</fullName>
    </recommendedName>
</protein>
<dbReference type="InterPro" id="IPR001304">
    <property type="entry name" value="C-type_lectin-like"/>
</dbReference>
<keyword evidence="1" id="KW-0732">Signal</keyword>
<dbReference type="CDD" id="cd00037">
    <property type="entry name" value="CLECT"/>
    <property type="match status" value="1"/>
</dbReference>
<accession>A0A3S1BCM2</accession>
<reference evidence="3 4" key="1">
    <citation type="submission" date="2019-01" db="EMBL/GenBank/DDBJ databases">
        <title>A draft genome assembly of the solar-powered sea slug Elysia chlorotica.</title>
        <authorList>
            <person name="Cai H."/>
            <person name="Li Q."/>
            <person name="Fang X."/>
            <person name="Li J."/>
            <person name="Curtis N.E."/>
            <person name="Altenburger A."/>
            <person name="Shibata T."/>
            <person name="Feng M."/>
            <person name="Maeda T."/>
            <person name="Schwartz J.A."/>
            <person name="Shigenobu S."/>
            <person name="Lundholm N."/>
            <person name="Nishiyama T."/>
            <person name="Yang H."/>
            <person name="Hasebe M."/>
            <person name="Li S."/>
            <person name="Pierce S.K."/>
            <person name="Wang J."/>
        </authorList>
    </citation>
    <scope>NUCLEOTIDE SEQUENCE [LARGE SCALE GENOMIC DNA]</scope>
    <source>
        <strain evidence="3">EC2010</strain>
        <tissue evidence="3">Whole organism of an adult</tissue>
    </source>
</reference>
<name>A0A3S1BCM2_ELYCH</name>
<sequence>MRFVLVLVMMLLLLWSAGTRAGGTFRFRVLDTIHVPSEGHVRCQETGFDGLAIISSPEAYKHAMAVIQPNASSSTSRFAIGLFLNSAERDFFWADGTEYARDTPWSNYPPDTSGTKPFCRLRADGKILTTKDNNAAFSLCGMYDTRESYGRTLHKQQPDGQTSSLRVQQTRSYLECTVLCGSDYRCRAAEYSFTTSMCTTLGPNMFSGFSANEFTSTFDRGSF</sequence>
<dbReference type="AlphaFoldDB" id="A0A3S1BCM2"/>
<evidence type="ECO:0000256" key="1">
    <source>
        <dbReference type="SAM" id="SignalP"/>
    </source>
</evidence>
<comment type="caution">
    <text evidence="3">The sequence shown here is derived from an EMBL/GenBank/DDBJ whole genome shotgun (WGS) entry which is preliminary data.</text>
</comment>
<dbReference type="Proteomes" id="UP000271974">
    <property type="component" value="Unassembled WGS sequence"/>
</dbReference>
<feature type="signal peptide" evidence="1">
    <location>
        <begin position="1"/>
        <end position="21"/>
    </location>
</feature>
<evidence type="ECO:0000313" key="3">
    <source>
        <dbReference type="EMBL" id="RUS80403.1"/>
    </source>
</evidence>
<keyword evidence="4" id="KW-1185">Reference proteome</keyword>
<dbReference type="Gene3D" id="3.10.100.10">
    <property type="entry name" value="Mannose-Binding Protein A, subunit A"/>
    <property type="match status" value="1"/>
</dbReference>
<organism evidence="3 4">
    <name type="scientific">Elysia chlorotica</name>
    <name type="common">Eastern emerald elysia</name>
    <name type="synonym">Sea slug</name>
    <dbReference type="NCBI Taxonomy" id="188477"/>
    <lineage>
        <taxon>Eukaryota</taxon>
        <taxon>Metazoa</taxon>
        <taxon>Spiralia</taxon>
        <taxon>Lophotrochozoa</taxon>
        <taxon>Mollusca</taxon>
        <taxon>Gastropoda</taxon>
        <taxon>Heterobranchia</taxon>
        <taxon>Euthyneura</taxon>
        <taxon>Panpulmonata</taxon>
        <taxon>Sacoglossa</taxon>
        <taxon>Placobranchoidea</taxon>
        <taxon>Plakobranchidae</taxon>
        <taxon>Elysia</taxon>
    </lineage>
</organism>